<proteinExistence type="predicted"/>
<feature type="transmembrane region" description="Helical" evidence="6">
    <location>
        <begin position="318"/>
        <end position="339"/>
    </location>
</feature>
<evidence type="ECO:0000256" key="5">
    <source>
        <dbReference type="ARBA" id="ARBA00023136"/>
    </source>
</evidence>
<evidence type="ECO:0000256" key="1">
    <source>
        <dbReference type="ARBA" id="ARBA00004651"/>
    </source>
</evidence>
<feature type="transmembrane region" description="Helical" evidence="6">
    <location>
        <begin position="681"/>
        <end position="701"/>
    </location>
</feature>
<keyword evidence="4 6" id="KW-1133">Transmembrane helix</keyword>
<feature type="transmembrane region" description="Helical" evidence="6">
    <location>
        <begin position="747"/>
        <end position="766"/>
    </location>
</feature>
<name>A0A1M5FU92_SALEC</name>
<evidence type="ECO:0000256" key="4">
    <source>
        <dbReference type="ARBA" id="ARBA00022989"/>
    </source>
</evidence>
<keyword evidence="2" id="KW-1003">Cell membrane</keyword>
<accession>A0A1M5FU92</accession>
<dbReference type="PANTHER" id="PTHR33406:SF13">
    <property type="entry name" value="MEMBRANE PROTEIN YDFJ"/>
    <property type="match status" value="1"/>
</dbReference>
<evidence type="ECO:0000313" key="8">
    <source>
        <dbReference type="EMBL" id="SHF94999.1"/>
    </source>
</evidence>
<feature type="transmembrane region" description="Helical" evidence="6">
    <location>
        <begin position="359"/>
        <end position="378"/>
    </location>
</feature>
<gene>
    <name evidence="8" type="ORF">SAMN05444483_103353</name>
</gene>
<protein>
    <recommendedName>
        <fullName evidence="7">Membrane transport protein MMPL domain-containing protein</fullName>
    </recommendedName>
</protein>
<dbReference type="GO" id="GO:0005886">
    <property type="term" value="C:plasma membrane"/>
    <property type="evidence" value="ECO:0007669"/>
    <property type="project" value="UniProtKB-SubCell"/>
</dbReference>
<dbReference type="EMBL" id="FQVT01000003">
    <property type="protein sequence ID" value="SHF94999.1"/>
    <property type="molecule type" value="Genomic_DNA"/>
</dbReference>
<feature type="domain" description="Membrane transport protein MMPL" evidence="7">
    <location>
        <begin position="196"/>
        <end position="404"/>
    </location>
</feature>
<dbReference type="InterPro" id="IPR004869">
    <property type="entry name" value="MMPL_dom"/>
</dbReference>
<feature type="transmembrane region" description="Helical" evidence="6">
    <location>
        <begin position="292"/>
        <end position="312"/>
    </location>
</feature>
<feature type="transmembrane region" description="Helical" evidence="6">
    <location>
        <begin position="707"/>
        <end position="726"/>
    </location>
</feature>
<evidence type="ECO:0000256" key="2">
    <source>
        <dbReference type="ARBA" id="ARBA00022475"/>
    </source>
</evidence>
<feature type="transmembrane region" description="Helical" evidence="6">
    <location>
        <begin position="778"/>
        <end position="802"/>
    </location>
</feature>
<keyword evidence="3 6" id="KW-0812">Transmembrane</keyword>
<sequence>MHKYFLKLYYFFRRQKTLGFLLLGLFIFGGSYFASKINLEEDITKLVPSGEKQQVLQQVLDHTDFSDKLIIAVSSESKNPDELTAYADKLTDSLNEKLPEYIDKIQGRVPEAGILEVYDFVYENLPLFLNSKDYCEISNRLENDSIKKRVEKAYNDLMSPTGFVTKHFIFKDPLGINNIGLKKLRELQVEKGFKIYNDYLLTSDEKHVLLFISPKYPASETNQNEAFIDGLDHIITTLNKDSQVKGDYFGGVLYALANAKQIKKDIQLTLSIAFSILLVLLIVYYRKFYIPLLLFLPSIFGALSAISLLYFFKGSVSAISLGIGAVLLGISLDYALHILTHFRHNSNVEILYRDVTRPILMSSCTTAIAFLCLLFVESEALNDLGVFAAVSVLTASFFSLLLIPHFYKPKPKKTKAGTNWLDRIAAIRYYKNKVLLGLVGLLFIVGLFLFNSVGFNKDLSQLNYKPNKIQESENEILNIAGRAANTTYLVSYGNDIEKALLENNELYEKLQKFKNQGKIENFSSIGGVVLSTDKQLEKIESWDSFWSNAKINSTRQALIRESAELGFKPASFNRFYNQLNKDFNTILLDDYRQVKSLYLDDFIDRSPGFSTVTSTVSLENPDPEVIANLETQDGVIAIDRKQMNENFLGSLKEKFNTLIIFSVIAVFIVLLLFYRSLILSLLTLLPIAVTWIITLGVMLVLNIEFNILNIIISTFIFGLGLDYSIFITNASLKEYETGKKVLPTYQASILLSVITTLLGVGSLIFAKHPALQSVSTVSVIGILTAVMVSFVWQTKLFQVLFIKRKARQKPAFSFSGLLAKKGSKEKLYMQQTVLGNYRFKNFYVEVRRDFLQHRERFLKISGFITEGEQVFMLNNNFGSFPVFLSKKNPEANFFVFEADTINLEKANNTPTANAKNINFSSVLPEDFKGFSVFIINRKPEAEVEKILKEVIPHHAQKVIILSSALATRWLLDLNFKITYRQSNILVFEKAD</sequence>
<evidence type="ECO:0000313" key="9">
    <source>
        <dbReference type="Proteomes" id="UP000183945"/>
    </source>
</evidence>
<keyword evidence="5 6" id="KW-0472">Membrane</keyword>
<feature type="transmembrane region" description="Helical" evidence="6">
    <location>
        <begin position="384"/>
        <end position="403"/>
    </location>
</feature>
<feature type="domain" description="Membrane transport protein MMPL" evidence="7">
    <location>
        <begin position="653"/>
        <end position="789"/>
    </location>
</feature>
<keyword evidence="9" id="KW-1185">Reference proteome</keyword>
<dbReference type="SUPFAM" id="SSF82866">
    <property type="entry name" value="Multidrug efflux transporter AcrB transmembrane domain"/>
    <property type="match status" value="2"/>
</dbReference>
<dbReference type="InterPro" id="IPR050545">
    <property type="entry name" value="Mycobact_MmpL"/>
</dbReference>
<dbReference type="Proteomes" id="UP000183945">
    <property type="component" value="Unassembled WGS sequence"/>
</dbReference>
<comment type="subcellular location">
    <subcellularLocation>
        <location evidence="1">Cell membrane</location>
        <topology evidence="1">Multi-pass membrane protein</topology>
    </subcellularLocation>
</comment>
<reference evidence="9" key="1">
    <citation type="submission" date="2016-11" db="EMBL/GenBank/DDBJ databases">
        <authorList>
            <person name="Varghese N."/>
            <person name="Submissions S."/>
        </authorList>
    </citation>
    <scope>NUCLEOTIDE SEQUENCE [LARGE SCALE GENOMIC DNA]</scope>
    <source>
        <strain evidence="9">DSM 24579</strain>
    </source>
</reference>
<feature type="transmembrane region" description="Helical" evidence="6">
    <location>
        <begin position="266"/>
        <end position="285"/>
    </location>
</feature>
<dbReference type="RefSeq" id="WP_072878377.1">
    <property type="nucleotide sequence ID" value="NZ_FQVT01000003.1"/>
</dbReference>
<dbReference type="Pfam" id="PF03176">
    <property type="entry name" value="MMPL"/>
    <property type="match status" value="2"/>
</dbReference>
<dbReference type="PANTHER" id="PTHR33406">
    <property type="entry name" value="MEMBRANE PROTEIN MJ1562-RELATED"/>
    <property type="match status" value="1"/>
</dbReference>
<feature type="transmembrane region" description="Helical" evidence="6">
    <location>
        <begin position="655"/>
        <end position="674"/>
    </location>
</feature>
<dbReference type="AlphaFoldDB" id="A0A1M5FU92"/>
<organism evidence="8 9">
    <name type="scientific">Salegentibacter echinorum</name>
    <dbReference type="NCBI Taxonomy" id="1073325"/>
    <lineage>
        <taxon>Bacteria</taxon>
        <taxon>Pseudomonadati</taxon>
        <taxon>Bacteroidota</taxon>
        <taxon>Flavobacteriia</taxon>
        <taxon>Flavobacteriales</taxon>
        <taxon>Flavobacteriaceae</taxon>
        <taxon>Salegentibacter</taxon>
    </lineage>
</organism>
<evidence type="ECO:0000256" key="3">
    <source>
        <dbReference type="ARBA" id="ARBA00022692"/>
    </source>
</evidence>
<dbReference type="STRING" id="1073325.SAMN05444483_103353"/>
<evidence type="ECO:0000259" key="7">
    <source>
        <dbReference type="Pfam" id="PF03176"/>
    </source>
</evidence>
<evidence type="ECO:0000256" key="6">
    <source>
        <dbReference type="SAM" id="Phobius"/>
    </source>
</evidence>
<dbReference type="OrthoDB" id="9803035at2"/>
<feature type="transmembrane region" description="Helical" evidence="6">
    <location>
        <begin position="434"/>
        <end position="455"/>
    </location>
</feature>
<dbReference type="Gene3D" id="1.20.1640.10">
    <property type="entry name" value="Multidrug efflux transporter AcrB transmembrane domain"/>
    <property type="match status" value="2"/>
</dbReference>